<evidence type="ECO:0000256" key="1">
    <source>
        <dbReference type="SAM" id="Coils"/>
    </source>
</evidence>
<evidence type="ECO:0000313" key="3">
    <source>
        <dbReference type="Proteomes" id="UP001595851"/>
    </source>
</evidence>
<name>A0ABV8GIA5_9ACTN</name>
<keyword evidence="1" id="KW-0175">Coiled coil</keyword>
<dbReference type="EMBL" id="JBHSBI010000023">
    <property type="protein sequence ID" value="MFC4012670.1"/>
    <property type="molecule type" value="Genomic_DNA"/>
</dbReference>
<accession>A0ABV8GIA5</accession>
<keyword evidence="3" id="KW-1185">Reference proteome</keyword>
<gene>
    <name evidence="2" type="ORF">ACFOY2_35935</name>
</gene>
<dbReference type="Proteomes" id="UP001595851">
    <property type="component" value="Unassembled WGS sequence"/>
</dbReference>
<evidence type="ECO:0008006" key="4">
    <source>
        <dbReference type="Google" id="ProtNLM"/>
    </source>
</evidence>
<organism evidence="2 3">
    <name type="scientific">Nonomuraea purpurea</name>
    <dbReference type="NCBI Taxonomy" id="1849276"/>
    <lineage>
        <taxon>Bacteria</taxon>
        <taxon>Bacillati</taxon>
        <taxon>Actinomycetota</taxon>
        <taxon>Actinomycetes</taxon>
        <taxon>Streptosporangiales</taxon>
        <taxon>Streptosporangiaceae</taxon>
        <taxon>Nonomuraea</taxon>
    </lineage>
</organism>
<reference evidence="3" key="1">
    <citation type="journal article" date="2019" name="Int. J. Syst. Evol. Microbiol.">
        <title>The Global Catalogue of Microorganisms (GCM) 10K type strain sequencing project: providing services to taxonomists for standard genome sequencing and annotation.</title>
        <authorList>
            <consortium name="The Broad Institute Genomics Platform"/>
            <consortium name="The Broad Institute Genome Sequencing Center for Infectious Disease"/>
            <person name="Wu L."/>
            <person name="Ma J."/>
        </authorList>
    </citation>
    <scope>NUCLEOTIDE SEQUENCE [LARGE SCALE GENOMIC DNA]</scope>
    <source>
        <strain evidence="3">TBRC 1276</strain>
    </source>
</reference>
<dbReference type="RefSeq" id="WP_379532573.1">
    <property type="nucleotide sequence ID" value="NZ_JBHSBI010000023.1"/>
</dbReference>
<proteinExistence type="predicted"/>
<protein>
    <recommendedName>
        <fullName evidence="4">PE domain-containing protein</fullName>
    </recommendedName>
</protein>
<sequence length="99" mass="11292">MSGFSVERQPLHLQARVYDELERNAREAKADLRAAFDRDRNTLGNDEYGAELAKSMPDIERGIFDALKTHIEELERVASGLNVSARNYERADQPSTKRN</sequence>
<evidence type="ECO:0000313" key="2">
    <source>
        <dbReference type="EMBL" id="MFC4012670.1"/>
    </source>
</evidence>
<feature type="coiled-coil region" evidence="1">
    <location>
        <begin position="11"/>
        <end position="38"/>
    </location>
</feature>
<comment type="caution">
    <text evidence="2">The sequence shown here is derived from an EMBL/GenBank/DDBJ whole genome shotgun (WGS) entry which is preliminary data.</text>
</comment>